<evidence type="ECO:0000313" key="6">
    <source>
        <dbReference type="EMBL" id="KAF6019525.1"/>
    </source>
</evidence>
<proteinExistence type="inferred from homology"/>
<dbReference type="Proteomes" id="UP000593567">
    <property type="component" value="Unassembled WGS sequence"/>
</dbReference>
<dbReference type="Pfam" id="PF13869">
    <property type="entry name" value="NUDIX_2"/>
    <property type="match status" value="1"/>
</dbReference>
<dbReference type="SUPFAM" id="SSF55811">
    <property type="entry name" value="Nudix"/>
    <property type="match status" value="1"/>
</dbReference>
<dbReference type="GO" id="GO:0003729">
    <property type="term" value="F:mRNA binding"/>
    <property type="evidence" value="ECO:0007669"/>
    <property type="project" value="UniProtKB-UniRule"/>
</dbReference>
<comment type="subcellular location">
    <subcellularLocation>
        <location evidence="5">Nucleus</location>
    </subcellularLocation>
    <subcellularLocation>
        <location evidence="5">Cytoplasm</location>
    </subcellularLocation>
</comment>
<keyword evidence="7" id="KW-1185">Reference proteome</keyword>
<dbReference type="OrthoDB" id="277288at2759"/>
<keyword evidence="5" id="KW-0963">Cytoplasm</keyword>
<dbReference type="InterPro" id="IPR016706">
    <property type="entry name" value="Cleav_polyA_spec_factor_su5"/>
</dbReference>
<comment type="caution">
    <text evidence="6">The sequence shown here is derived from an EMBL/GenBank/DDBJ whole genome shotgun (WGS) entry which is preliminary data.</text>
</comment>
<dbReference type="GO" id="GO:0031124">
    <property type="term" value="P:mRNA 3'-end processing"/>
    <property type="evidence" value="ECO:0007669"/>
    <property type="project" value="InterPro"/>
</dbReference>
<dbReference type="GO" id="GO:0005849">
    <property type="term" value="C:mRNA cleavage factor complex"/>
    <property type="evidence" value="ECO:0007669"/>
    <property type="project" value="UniProtKB-UniRule"/>
</dbReference>
<evidence type="ECO:0000256" key="3">
    <source>
        <dbReference type="ARBA" id="ARBA00022884"/>
    </source>
</evidence>
<dbReference type="CDD" id="cd18871">
    <property type="entry name" value="NUDIX_Cfim25_Nudt21"/>
    <property type="match status" value="1"/>
</dbReference>
<dbReference type="PIRSF" id="PIRSF017888">
    <property type="entry name" value="CPSF-25"/>
    <property type="match status" value="1"/>
</dbReference>
<dbReference type="AlphaFoldDB" id="A0A7J7J0B7"/>
<keyword evidence="3 5" id="KW-0694">RNA-binding</keyword>
<keyword evidence="4 5" id="KW-0539">Nucleus</keyword>
<evidence type="ECO:0000256" key="2">
    <source>
        <dbReference type="ARBA" id="ARBA00022664"/>
    </source>
</evidence>
<dbReference type="InterPro" id="IPR015797">
    <property type="entry name" value="NUDIX_hydrolase-like_dom_sf"/>
</dbReference>
<comment type="similarity">
    <text evidence="1 5">Belongs to the Nudix hydrolase family. CPSF5 subfamily.</text>
</comment>
<dbReference type="EMBL" id="VXIV02003223">
    <property type="protein sequence ID" value="KAF6019525.1"/>
    <property type="molecule type" value="Genomic_DNA"/>
</dbReference>
<dbReference type="PANTHER" id="PTHR13047">
    <property type="entry name" value="PRE-MRNA CLEAVAGE FACTOR IM, 25KD SUBUNIT"/>
    <property type="match status" value="1"/>
</dbReference>
<protein>
    <recommendedName>
        <fullName evidence="5">Cleavage and polyadenylation specificity factor subunit 5</fullName>
    </recommendedName>
</protein>
<keyword evidence="2 5" id="KW-0507">mRNA processing</keyword>
<dbReference type="Gene3D" id="3.90.79.10">
    <property type="entry name" value="Nucleoside Triphosphate Pyrophosphohydrolase"/>
    <property type="match status" value="1"/>
</dbReference>
<dbReference type="FunFam" id="3.90.79.10:FF:000020">
    <property type="entry name" value="Pre-mRNA cleavage factor Im subunit 2"/>
    <property type="match status" value="1"/>
</dbReference>
<sequence>MSVSSPCSNIKSNSEDSHTSNLSQSCQSLFIYPLSNYSFGNKEALYEKDQSVAARFQRMRDDFERVGMRRSVDAVLVVYEHNLPHILLLQLGSSFYRLPGGELNTGEDPFDGLKRLLNMYIGTACNWSVGEVISNWWRPNFEPSQYPYIPSHISQPKEHRQLYIVNLPEKTSFHVPRNYKLVAAPMFELYDNAANYGPIIASLPQSLSRFKIVFC</sequence>
<comment type="subunit">
    <text evidence="5">Homodimer (via N- and C-terminus); binds RNA as homodimer. Component of the cleavage factor Im (CFIm) complex.</text>
</comment>
<evidence type="ECO:0000256" key="5">
    <source>
        <dbReference type="PIRNR" id="PIRNR017888"/>
    </source>
</evidence>
<accession>A0A7J7J0B7</accession>
<evidence type="ECO:0000313" key="7">
    <source>
        <dbReference type="Proteomes" id="UP000593567"/>
    </source>
</evidence>
<gene>
    <name evidence="6" type="ORF">EB796_022176</name>
</gene>
<evidence type="ECO:0000256" key="4">
    <source>
        <dbReference type="ARBA" id="ARBA00023242"/>
    </source>
</evidence>
<name>A0A7J7J0B7_BUGNE</name>
<comment type="function">
    <text evidence="5">Component of the cleavage factor Im (CFIm) complex that functions as an activator of the pre-mRNA 3'-end cleavage and polyadenylation processing required for the maturation of pre-mRNA into functional mRNAs. CFIm contributes to the recruitment of multiprotein complexes on specific sequences on the pre-mRNA 3'-end, so called cleavage and polyadenylation signals (pA signals). Most pre-mRNAs contain multiple pA signals, resulting in alternative cleavage and polyadenylation (APA) producing mRNAs with variable 3'-end formation. The CFIm complex acts as a key regulator of cleavage and polyadenylation site choice during APA through its binding to 5'-UGUA-3' elements localized in the 3'-untranslated region (UTR) for a huge number of pre-mRNAs.</text>
</comment>
<organism evidence="6 7">
    <name type="scientific">Bugula neritina</name>
    <name type="common">Brown bryozoan</name>
    <name type="synonym">Sertularia neritina</name>
    <dbReference type="NCBI Taxonomy" id="10212"/>
    <lineage>
        <taxon>Eukaryota</taxon>
        <taxon>Metazoa</taxon>
        <taxon>Spiralia</taxon>
        <taxon>Lophotrochozoa</taxon>
        <taxon>Bryozoa</taxon>
        <taxon>Gymnolaemata</taxon>
        <taxon>Cheilostomatida</taxon>
        <taxon>Flustrina</taxon>
        <taxon>Buguloidea</taxon>
        <taxon>Bugulidae</taxon>
        <taxon>Bugula</taxon>
    </lineage>
</organism>
<reference evidence="6" key="1">
    <citation type="submission" date="2020-06" db="EMBL/GenBank/DDBJ databases">
        <title>Draft genome of Bugula neritina, a colonial animal packing powerful symbionts and potential medicines.</title>
        <authorList>
            <person name="Rayko M."/>
        </authorList>
    </citation>
    <scope>NUCLEOTIDE SEQUENCE [LARGE SCALE GENOMIC DNA]</scope>
    <source>
        <strain evidence="6">Kwan_BN1</strain>
    </source>
</reference>
<evidence type="ECO:0000256" key="1">
    <source>
        <dbReference type="ARBA" id="ARBA00009710"/>
    </source>
</evidence>
<dbReference type="GO" id="GO:0005737">
    <property type="term" value="C:cytoplasm"/>
    <property type="evidence" value="ECO:0007669"/>
    <property type="project" value="UniProtKB-SubCell"/>
</dbReference>